<evidence type="ECO:0000313" key="1">
    <source>
        <dbReference type="EMBL" id="CRK97678.1"/>
    </source>
</evidence>
<proteinExistence type="predicted"/>
<evidence type="ECO:0000313" key="2">
    <source>
        <dbReference type="Proteomes" id="UP000183832"/>
    </source>
</evidence>
<protein>
    <submittedName>
        <fullName evidence="1">CLUMA_CG011058, isoform A</fullName>
    </submittedName>
</protein>
<accession>A0A1J1IFA2</accession>
<keyword evidence="2" id="KW-1185">Reference proteome</keyword>
<dbReference type="Proteomes" id="UP000183832">
    <property type="component" value="Unassembled WGS sequence"/>
</dbReference>
<sequence>MEQLGAVKKLGFSFFHHEICLSIYLSCRKLNNAGVINESSRDDNHTSIKRFVYMLFQFTCYWKVLHDVQCFIFRLREDELNGQSTSNYYQFYDDPQTQLALISREENLFPTYPTQKKYRGTDKIYAFTL</sequence>
<gene>
    <name evidence="1" type="ORF">CLUMA_CG011058</name>
</gene>
<dbReference type="EMBL" id="CVRI01000047">
    <property type="protein sequence ID" value="CRK97678.1"/>
    <property type="molecule type" value="Genomic_DNA"/>
</dbReference>
<reference evidence="1 2" key="1">
    <citation type="submission" date="2015-04" db="EMBL/GenBank/DDBJ databases">
        <authorList>
            <person name="Syromyatnikov M.Y."/>
            <person name="Popov V.N."/>
        </authorList>
    </citation>
    <scope>NUCLEOTIDE SEQUENCE [LARGE SCALE GENOMIC DNA]</scope>
</reference>
<name>A0A1J1IFA2_9DIPT</name>
<dbReference type="AlphaFoldDB" id="A0A1J1IFA2"/>
<organism evidence="1 2">
    <name type="scientific">Clunio marinus</name>
    <dbReference type="NCBI Taxonomy" id="568069"/>
    <lineage>
        <taxon>Eukaryota</taxon>
        <taxon>Metazoa</taxon>
        <taxon>Ecdysozoa</taxon>
        <taxon>Arthropoda</taxon>
        <taxon>Hexapoda</taxon>
        <taxon>Insecta</taxon>
        <taxon>Pterygota</taxon>
        <taxon>Neoptera</taxon>
        <taxon>Endopterygota</taxon>
        <taxon>Diptera</taxon>
        <taxon>Nematocera</taxon>
        <taxon>Chironomoidea</taxon>
        <taxon>Chironomidae</taxon>
        <taxon>Clunio</taxon>
    </lineage>
</organism>